<evidence type="ECO:0000256" key="1">
    <source>
        <dbReference type="SAM" id="MobiDB-lite"/>
    </source>
</evidence>
<dbReference type="AlphaFoldDB" id="A0AA86SP38"/>
<accession>A0AA86SP38</accession>
<dbReference type="Gramene" id="rna-AYBTSS11_LOCUS12481">
    <property type="protein sequence ID" value="CAJ1947092.1"/>
    <property type="gene ID" value="gene-AYBTSS11_LOCUS12481"/>
</dbReference>
<organism evidence="2 3">
    <name type="scientific">Sphenostylis stenocarpa</name>
    <dbReference type="NCBI Taxonomy" id="92480"/>
    <lineage>
        <taxon>Eukaryota</taxon>
        <taxon>Viridiplantae</taxon>
        <taxon>Streptophyta</taxon>
        <taxon>Embryophyta</taxon>
        <taxon>Tracheophyta</taxon>
        <taxon>Spermatophyta</taxon>
        <taxon>Magnoliopsida</taxon>
        <taxon>eudicotyledons</taxon>
        <taxon>Gunneridae</taxon>
        <taxon>Pentapetalae</taxon>
        <taxon>rosids</taxon>
        <taxon>fabids</taxon>
        <taxon>Fabales</taxon>
        <taxon>Fabaceae</taxon>
        <taxon>Papilionoideae</taxon>
        <taxon>50 kb inversion clade</taxon>
        <taxon>NPAAA clade</taxon>
        <taxon>indigoferoid/millettioid clade</taxon>
        <taxon>Phaseoleae</taxon>
        <taxon>Sphenostylis</taxon>
    </lineage>
</organism>
<sequence>MEVGLKGILVNSHVTPNEKRESGKKRGTTCEPERQKSLPFCKGTCEVHVAEVTIYPV</sequence>
<gene>
    <name evidence="2" type="ORF">AYBTSS11_LOCUS12481</name>
</gene>
<name>A0AA86SP38_9FABA</name>
<dbReference type="Proteomes" id="UP001189624">
    <property type="component" value="Chromosome 4"/>
</dbReference>
<evidence type="ECO:0000313" key="3">
    <source>
        <dbReference type="Proteomes" id="UP001189624"/>
    </source>
</evidence>
<evidence type="ECO:0000313" key="2">
    <source>
        <dbReference type="EMBL" id="CAJ1947092.1"/>
    </source>
</evidence>
<keyword evidence="3" id="KW-1185">Reference proteome</keyword>
<protein>
    <submittedName>
        <fullName evidence="2">Uncharacterized protein</fullName>
    </submittedName>
</protein>
<dbReference type="EMBL" id="OY731401">
    <property type="protein sequence ID" value="CAJ1947092.1"/>
    <property type="molecule type" value="Genomic_DNA"/>
</dbReference>
<reference evidence="2" key="1">
    <citation type="submission" date="2023-10" db="EMBL/GenBank/DDBJ databases">
        <authorList>
            <person name="Domelevo Entfellner J.-B."/>
        </authorList>
    </citation>
    <scope>NUCLEOTIDE SEQUENCE</scope>
</reference>
<proteinExistence type="predicted"/>
<feature type="region of interest" description="Disordered" evidence="1">
    <location>
        <begin position="14"/>
        <end position="34"/>
    </location>
</feature>